<evidence type="ECO:0000313" key="5">
    <source>
        <dbReference type="Proteomes" id="UP001159427"/>
    </source>
</evidence>
<proteinExistence type="predicted"/>
<organism evidence="4 5">
    <name type="scientific">Porites evermanni</name>
    <dbReference type="NCBI Taxonomy" id="104178"/>
    <lineage>
        <taxon>Eukaryota</taxon>
        <taxon>Metazoa</taxon>
        <taxon>Cnidaria</taxon>
        <taxon>Anthozoa</taxon>
        <taxon>Hexacorallia</taxon>
        <taxon>Scleractinia</taxon>
        <taxon>Fungiina</taxon>
        <taxon>Poritidae</taxon>
        <taxon>Porites</taxon>
    </lineage>
</organism>
<dbReference type="EMBL" id="CALNXI010000048">
    <property type="protein sequence ID" value="CAH3016798.1"/>
    <property type="molecule type" value="Genomic_DNA"/>
</dbReference>
<dbReference type="Proteomes" id="UP001159427">
    <property type="component" value="Unassembled WGS sequence"/>
</dbReference>
<gene>
    <name evidence="4" type="ORF">PEVE_00032707</name>
</gene>
<dbReference type="SMART" id="SM00020">
    <property type="entry name" value="Tryp_SPc"/>
    <property type="match status" value="1"/>
</dbReference>
<dbReference type="PROSITE" id="PS50240">
    <property type="entry name" value="TRYPSIN_DOM"/>
    <property type="match status" value="1"/>
</dbReference>
<name>A0ABN8LMA5_9CNID</name>
<dbReference type="PANTHER" id="PTHR24252">
    <property type="entry name" value="ACROSIN-RELATED"/>
    <property type="match status" value="1"/>
</dbReference>
<dbReference type="InterPro" id="IPR001254">
    <property type="entry name" value="Trypsin_dom"/>
</dbReference>
<dbReference type="CDD" id="cd00190">
    <property type="entry name" value="Tryp_SPc"/>
    <property type="match status" value="1"/>
</dbReference>
<evidence type="ECO:0000256" key="2">
    <source>
        <dbReference type="SAM" id="SignalP"/>
    </source>
</evidence>
<feature type="chain" id="PRO_5045353356" description="Peptidase S1 domain-containing protein" evidence="2">
    <location>
        <begin position="19"/>
        <end position="400"/>
    </location>
</feature>
<keyword evidence="5" id="KW-1185">Reference proteome</keyword>
<feature type="signal peptide" evidence="2">
    <location>
        <begin position="1"/>
        <end position="18"/>
    </location>
</feature>
<evidence type="ECO:0000259" key="3">
    <source>
        <dbReference type="PROSITE" id="PS50240"/>
    </source>
</evidence>
<dbReference type="Gene3D" id="2.40.10.10">
    <property type="entry name" value="Trypsin-like serine proteases"/>
    <property type="match status" value="1"/>
</dbReference>
<dbReference type="Pfam" id="PF00089">
    <property type="entry name" value="Trypsin"/>
    <property type="match status" value="1"/>
</dbReference>
<reference evidence="4 5" key="1">
    <citation type="submission" date="2022-05" db="EMBL/GenBank/DDBJ databases">
        <authorList>
            <consortium name="Genoscope - CEA"/>
            <person name="William W."/>
        </authorList>
    </citation>
    <scope>NUCLEOTIDE SEQUENCE [LARGE SCALE GENOMIC DNA]</scope>
</reference>
<evidence type="ECO:0000256" key="1">
    <source>
        <dbReference type="ARBA" id="ARBA00023157"/>
    </source>
</evidence>
<evidence type="ECO:0000313" key="4">
    <source>
        <dbReference type="EMBL" id="CAH3016798.1"/>
    </source>
</evidence>
<dbReference type="PANTHER" id="PTHR24252:SF7">
    <property type="entry name" value="HYALIN"/>
    <property type="match status" value="1"/>
</dbReference>
<keyword evidence="1" id="KW-1015">Disulfide bond</keyword>
<comment type="caution">
    <text evidence="4">The sequence shown here is derived from an EMBL/GenBank/DDBJ whole genome shotgun (WGS) entry which is preliminary data.</text>
</comment>
<dbReference type="InterPro" id="IPR043504">
    <property type="entry name" value="Peptidase_S1_PA_chymotrypsin"/>
</dbReference>
<keyword evidence="2" id="KW-0732">Signal</keyword>
<sequence>FLLLLLLTRTILFSPSETSSSQSPNYNKCHTKVLSLSNKAIVSWSGNVKKLTPDLYTGICFGKFHHYSPITILCWNKTTETFSFLSQYDDQTFQNPQVKIDEDGGGIEVSVEVPLARNTGQTVFWDVQWVGMHNRVIDEMLFCFYKVESPGCGSKVQKTVLGTKTKPGGWPWQVSIKHQSQGHWCGGSVIDQRWIITAAHCFDGQDHKDFTVVAGDHHLHTSDGFEQEIFIRGLYKHPRYNINSIYNYDVALLKLNATLQYNDRVLPVCLPKTDFATGWKCFVTGWGKYGKWSTKQNFKVLKQAKLPLVSRVSCKRRYRNWHSFGYRVTKRMRCAGYPKGGDGVCKSDVGGPLVCEKNRKWYLMGVASWSAGCGPYEGYGVYADVLKLKKWIRKTIQYSQ</sequence>
<dbReference type="SUPFAM" id="SSF50494">
    <property type="entry name" value="Trypsin-like serine proteases"/>
    <property type="match status" value="1"/>
</dbReference>
<accession>A0ABN8LMA5</accession>
<protein>
    <recommendedName>
        <fullName evidence="3">Peptidase S1 domain-containing protein</fullName>
    </recommendedName>
</protein>
<dbReference type="InterPro" id="IPR018114">
    <property type="entry name" value="TRYPSIN_HIS"/>
</dbReference>
<dbReference type="InterPro" id="IPR001314">
    <property type="entry name" value="Peptidase_S1A"/>
</dbReference>
<dbReference type="PROSITE" id="PS00134">
    <property type="entry name" value="TRYPSIN_HIS"/>
    <property type="match status" value="1"/>
</dbReference>
<dbReference type="PRINTS" id="PR00722">
    <property type="entry name" value="CHYMOTRYPSIN"/>
</dbReference>
<dbReference type="InterPro" id="IPR009003">
    <property type="entry name" value="Peptidase_S1_PA"/>
</dbReference>
<feature type="domain" description="Peptidase S1" evidence="3">
    <location>
        <begin position="159"/>
        <end position="397"/>
    </location>
</feature>
<feature type="non-terminal residue" evidence="4">
    <location>
        <position position="1"/>
    </location>
</feature>